<evidence type="ECO:0000313" key="2">
    <source>
        <dbReference type="Proteomes" id="UP000271098"/>
    </source>
</evidence>
<gene>
    <name evidence="1" type="ORF">GPUH_LOCUS9926</name>
</gene>
<dbReference type="Proteomes" id="UP000271098">
    <property type="component" value="Unassembled WGS sequence"/>
</dbReference>
<protein>
    <submittedName>
        <fullName evidence="3">NR LBD domain-containing protein</fullName>
    </submittedName>
</protein>
<reference evidence="3" key="1">
    <citation type="submission" date="2016-06" db="UniProtKB">
        <authorList>
            <consortium name="WormBaseParasite"/>
        </authorList>
    </citation>
    <scope>IDENTIFICATION</scope>
</reference>
<name>A0A183DMI4_9BILA</name>
<sequence length="94" mass="10756">MSADLMVAQQACCCIENPPLSGASTDGDSKSSEWIRHMETLRRAVHCLYNLCKEEQMLSRCQVRLRIEQQNFHFSRTASDIAELLCLDCFWVSV</sequence>
<organism evidence="3">
    <name type="scientific">Gongylonema pulchrum</name>
    <dbReference type="NCBI Taxonomy" id="637853"/>
    <lineage>
        <taxon>Eukaryota</taxon>
        <taxon>Metazoa</taxon>
        <taxon>Ecdysozoa</taxon>
        <taxon>Nematoda</taxon>
        <taxon>Chromadorea</taxon>
        <taxon>Rhabditida</taxon>
        <taxon>Spirurina</taxon>
        <taxon>Spiruromorpha</taxon>
        <taxon>Spiruroidea</taxon>
        <taxon>Gongylonematidae</taxon>
        <taxon>Gongylonema</taxon>
    </lineage>
</organism>
<accession>A0A183DMI4</accession>
<evidence type="ECO:0000313" key="3">
    <source>
        <dbReference type="WBParaSite" id="GPUH_0000993601-mRNA-1"/>
    </source>
</evidence>
<dbReference type="AlphaFoldDB" id="A0A183DMI4"/>
<reference evidence="1 2" key="2">
    <citation type="submission" date="2018-11" db="EMBL/GenBank/DDBJ databases">
        <authorList>
            <consortium name="Pathogen Informatics"/>
        </authorList>
    </citation>
    <scope>NUCLEOTIDE SEQUENCE [LARGE SCALE GENOMIC DNA]</scope>
</reference>
<dbReference type="EMBL" id="UYRT01034889">
    <property type="protein sequence ID" value="VDK79447.1"/>
    <property type="molecule type" value="Genomic_DNA"/>
</dbReference>
<dbReference type="WBParaSite" id="GPUH_0000993601-mRNA-1">
    <property type="protein sequence ID" value="GPUH_0000993601-mRNA-1"/>
    <property type="gene ID" value="GPUH_0000993601"/>
</dbReference>
<evidence type="ECO:0000313" key="1">
    <source>
        <dbReference type="EMBL" id="VDK79447.1"/>
    </source>
</evidence>
<proteinExistence type="predicted"/>
<keyword evidence="2" id="KW-1185">Reference proteome</keyword>